<proteinExistence type="inferred from homology"/>
<evidence type="ECO:0000256" key="4">
    <source>
        <dbReference type="ARBA" id="ARBA00021582"/>
    </source>
</evidence>
<accession>A0A0H3P9H5</accession>
<gene>
    <name evidence="11" type="primary">serA</name>
    <name evidence="11" type="ordered locus">CJJ81176_0900</name>
</gene>
<dbReference type="InterPro" id="IPR045626">
    <property type="entry name" value="PGDH_ASB_dom"/>
</dbReference>
<dbReference type="UniPathway" id="UPA00135">
    <property type="reaction ID" value="UER00196"/>
</dbReference>
<evidence type="ECO:0000256" key="6">
    <source>
        <dbReference type="ARBA" id="ARBA00023027"/>
    </source>
</evidence>
<dbReference type="InterPro" id="IPR029752">
    <property type="entry name" value="D-isomer_DH_CS1"/>
</dbReference>
<evidence type="ECO:0000313" key="11">
    <source>
        <dbReference type="EMBL" id="EAQ72299.1"/>
    </source>
</evidence>
<dbReference type="InterPro" id="IPR029753">
    <property type="entry name" value="D-isomer_DH_CS"/>
</dbReference>
<dbReference type="Pfam" id="PF19304">
    <property type="entry name" value="PGDH_inter"/>
    <property type="match status" value="1"/>
</dbReference>
<comment type="catalytic activity">
    <reaction evidence="8 9">
        <text>(2R)-3-phosphoglycerate + NAD(+) = 3-phosphooxypyruvate + NADH + H(+)</text>
        <dbReference type="Rhea" id="RHEA:12641"/>
        <dbReference type="ChEBI" id="CHEBI:15378"/>
        <dbReference type="ChEBI" id="CHEBI:18110"/>
        <dbReference type="ChEBI" id="CHEBI:57540"/>
        <dbReference type="ChEBI" id="CHEBI:57945"/>
        <dbReference type="ChEBI" id="CHEBI:58272"/>
        <dbReference type="EC" id="1.1.1.95"/>
    </reaction>
</comment>
<evidence type="ECO:0000256" key="8">
    <source>
        <dbReference type="ARBA" id="ARBA00048731"/>
    </source>
</evidence>
<dbReference type="InterPro" id="IPR036291">
    <property type="entry name" value="NAD(P)-bd_dom_sf"/>
</dbReference>
<sequence>MKKKIIVCDAILDKGVDILRKAEDIELIEAAKVPKDELMQMLSDVEVAITRSSTDVDVNFLNHAKKLKALVRAGVGVDNVDIPECSKRGVIVMNVPTANTIAAVELTMAHLLTSARSFVNAHNFLKIERKWEREKWYGIELMNKTLGVIGFGNIGSRVAIRAKAFGMKILAYDPYISASKITDLDMEQAKNLDEILEKSDFITIHTPKTKETNGMIGKQEIAKMKDGIRLINCARGGLYTEEALYEGLKSGKIAWLGIDVFDKEPATNHPLLDFENISVTSHLGANTLESQDNIAREACEQALSAARGVAYPNALNLPIKTEDLPPFVAPYIELVSKMAFLAVQIDKNPIKSIKLEAEGIIGEYANSMLTFAAVGALGGILGEKINYVNAEFVAKEKGVELSCETLPNSGYNNKLSVKIITENSNISVSGTVFNENEQRIVGLNGFKTDFKPKGKMVIFKNKDIPGVIAKISSVLAAKNINIADFRLGRDGFGYALAVVLIDEKVQKEVLDELKQLEACVFVQYVEI</sequence>
<evidence type="ECO:0000256" key="2">
    <source>
        <dbReference type="ARBA" id="ARBA00005216"/>
    </source>
</evidence>
<dbReference type="GO" id="GO:0051287">
    <property type="term" value="F:NAD binding"/>
    <property type="evidence" value="ECO:0007669"/>
    <property type="project" value="UniProtKB-UniRule"/>
</dbReference>
<dbReference type="InterPro" id="IPR006139">
    <property type="entry name" value="D-isomer_2_OHA_DH_cat_dom"/>
</dbReference>
<dbReference type="EMBL" id="CP000538">
    <property type="protein sequence ID" value="EAQ72299.1"/>
    <property type="molecule type" value="Genomic_DNA"/>
</dbReference>
<dbReference type="AlphaFoldDB" id="A0A0H3P9H5"/>
<dbReference type="Pfam" id="PF00389">
    <property type="entry name" value="2-Hacid_dh"/>
    <property type="match status" value="1"/>
</dbReference>
<dbReference type="HOGENOM" id="CLU_019796_8_1_7"/>
<protein>
    <recommendedName>
        <fullName evidence="4 9">D-3-phosphoglycerate dehydrogenase</fullName>
        <ecNumber evidence="9">1.1.1.95</ecNumber>
    </recommendedName>
</protein>
<dbReference type="EC" id="1.1.1.95" evidence="9"/>
<dbReference type="KEGG" id="cjj:CJJ81176_0900"/>
<dbReference type="NCBIfam" id="TIGR01327">
    <property type="entry name" value="PGDH"/>
    <property type="match status" value="1"/>
</dbReference>
<keyword evidence="9" id="KW-0718">Serine biosynthesis</keyword>
<dbReference type="CDD" id="cd12173">
    <property type="entry name" value="PGDH_4"/>
    <property type="match status" value="1"/>
</dbReference>
<dbReference type="FunFam" id="3.40.50.720:FF:000021">
    <property type="entry name" value="D-3-phosphoglycerate dehydrogenase"/>
    <property type="match status" value="1"/>
</dbReference>
<dbReference type="eggNOG" id="COG0111">
    <property type="taxonomic scope" value="Bacteria"/>
</dbReference>
<dbReference type="InterPro" id="IPR002912">
    <property type="entry name" value="ACT_dom"/>
</dbReference>
<dbReference type="Proteomes" id="UP000000646">
    <property type="component" value="Chromosome"/>
</dbReference>
<keyword evidence="9" id="KW-0028">Amino-acid biosynthesis</keyword>
<dbReference type="SUPFAM" id="SSF52283">
    <property type="entry name" value="Formate/glycerate dehydrogenase catalytic domain-like"/>
    <property type="match status" value="1"/>
</dbReference>
<dbReference type="PROSITE" id="PS51671">
    <property type="entry name" value="ACT"/>
    <property type="match status" value="1"/>
</dbReference>
<dbReference type="InterPro" id="IPR006140">
    <property type="entry name" value="D-isomer_DH_NAD-bd"/>
</dbReference>
<feature type="domain" description="ACT" evidence="10">
    <location>
        <begin position="456"/>
        <end position="527"/>
    </location>
</feature>
<dbReference type="InterPro" id="IPR029009">
    <property type="entry name" value="ASB_dom_sf"/>
</dbReference>
<dbReference type="Gene3D" id="3.30.1330.90">
    <property type="entry name" value="D-3-phosphoglycerate dehydrogenase, domain 3"/>
    <property type="match status" value="1"/>
</dbReference>
<evidence type="ECO:0000256" key="9">
    <source>
        <dbReference type="RuleBase" id="RU363003"/>
    </source>
</evidence>
<dbReference type="GO" id="GO:0004617">
    <property type="term" value="F:phosphoglycerate dehydrogenase activity"/>
    <property type="evidence" value="ECO:0007669"/>
    <property type="project" value="UniProtKB-UniRule"/>
</dbReference>
<dbReference type="InterPro" id="IPR045865">
    <property type="entry name" value="ACT-like_dom_sf"/>
</dbReference>
<evidence type="ECO:0000259" key="10">
    <source>
        <dbReference type="PROSITE" id="PS51671"/>
    </source>
</evidence>
<dbReference type="PANTHER" id="PTHR42938">
    <property type="entry name" value="FORMATE DEHYDROGENASE 1"/>
    <property type="match status" value="1"/>
</dbReference>
<evidence type="ECO:0000256" key="7">
    <source>
        <dbReference type="ARBA" id="ARBA00048126"/>
    </source>
</evidence>
<dbReference type="SUPFAM" id="SSF55021">
    <property type="entry name" value="ACT-like"/>
    <property type="match status" value="1"/>
</dbReference>
<dbReference type="CDD" id="cd04902">
    <property type="entry name" value="ACT_3PGDH-xct"/>
    <property type="match status" value="1"/>
</dbReference>
<dbReference type="Pfam" id="PF01842">
    <property type="entry name" value="ACT"/>
    <property type="match status" value="1"/>
</dbReference>
<dbReference type="Pfam" id="PF02826">
    <property type="entry name" value="2-Hacid_dh_C"/>
    <property type="match status" value="1"/>
</dbReference>
<comment type="catalytic activity">
    <reaction evidence="7">
        <text>(R)-2-hydroxyglutarate + NAD(+) = 2-oxoglutarate + NADH + H(+)</text>
        <dbReference type="Rhea" id="RHEA:49612"/>
        <dbReference type="ChEBI" id="CHEBI:15378"/>
        <dbReference type="ChEBI" id="CHEBI:15801"/>
        <dbReference type="ChEBI" id="CHEBI:16810"/>
        <dbReference type="ChEBI" id="CHEBI:57540"/>
        <dbReference type="ChEBI" id="CHEBI:57945"/>
        <dbReference type="EC" id="1.1.1.399"/>
    </reaction>
</comment>
<dbReference type="PROSITE" id="PS00065">
    <property type="entry name" value="D_2_HYDROXYACID_DH_1"/>
    <property type="match status" value="1"/>
</dbReference>
<dbReference type="PANTHER" id="PTHR42938:SF47">
    <property type="entry name" value="HYDROXYPYRUVATE REDUCTASE"/>
    <property type="match status" value="1"/>
</dbReference>
<keyword evidence="5 9" id="KW-0560">Oxidoreductase</keyword>
<reference evidence="12" key="1">
    <citation type="submission" date="2006-12" db="EMBL/GenBank/DDBJ databases">
        <authorList>
            <person name="Fouts D.E."/>
            <person name="Nelson K.E."/>
            <person name="Sebastian Y."/>
        </authorList>
    </citation>
    <scope>NUCLEOTIDE SEQUENCE [LARGE SCALE GENOMIC DNA]</scope>
    <source>
        <strain evidence="12">81-176</strain>
    </source>
</reference>
<comment type="function">
    <text evidence="1">Catalyzes the reversible oxidation of 3-phospho-D-glycerate to 3-phosphonooxypyruvate, the first step of the phosphorylated L-serine biosynthesis pathway. Also catalyzes the reversible oxidation of 2-hydroxyglutarate to 2-oxoglutarate.</text>
</comment>
<dbReference type="InterPro" id="IPR006236">
    <property type="entry name" value="PGDH"/>
</dbReference>
<dbReference type="SUPFAM" id="SSF143548">
    <property type="entry name" value="Serine metabolism enzymes domain"/>
    <property type="match status" value="1"/>
</dbReference>
<organism evidence="11 12">
    <name type="scientific">Campylobacter jejuni subsp. jejuni serotype O:23/36 (strain 81-176)</name>
    <dbReference type="NCBI Taxonomy" id="354242"/>
    <lineage>
        <taxon>Bacteria</taxon>
        <taxon>Pseudomonadati</taxon>
        <taxon>Campylobacterota</taxon>
        <taxon>Epsilonproteobacteria</taxon>
        <taxon>Campylobacterales</taxon>
        <taxon>Campylobacteraceae</taxon>
        <taxon>Campylobacter</taxon>
    </lineage>
</organism>
<evidence type="ECO:0000256" key="1">
    <source>
        <dbReference type="ARBA" id="ARBA00003800"/>
    </source>
</evidence>
<dbReference type="Gene3D" id="3.30.70.260">
    <property type="match status" value="1"/>
</dbReference>
<dbReference type="SUPFAM" id="SSF51735">
    <property type="entry name" value="NAD(P)-binding Rossmann-fold domains"/>
    <property type="match status" value="1"/>
</dbReference>
<dbReference type="RefSeq" id="WP_002869169.1">
    <property type="nucleotide sequence ID" value="NC_008787.1"/>
</dbReference>
<comment type="similarity">
    <text evidence="3 9">Belongs to the D-isomer specific 2-hydroxyacid dehydrogenase family.</text>
</comment>
<dbReference type="PROSITE" id="PS00670">
    <property type="entry name" value="D_2_HYDROXYACID_DH_2"/>
    <property type="match status" value="1"/>
</dbReference>
<dbReference type="Gene3D" id="3.40.50.720">
    <property type="entry name" value="NAD(P)-binding Rossmann-like Domain"/>
    <property type="match status" value="2"/>
</dbReference>
<name>A0A0H3P9H5_CAMJJ</name>
<evidence type="ECO:0000313" key="12">
    <source>
        <dbReference type="Proteomes" id="UP000000646"/>
    </source>
</evidence>
<dbReference type="GO" id="GO:0006564">
    <property type="term" value="P:L-serine biosynthetic process"/>
    <property type="evidence" value="ECO:0007669"/>
    <property type="project" value="UniProtKB-UniRule"/>
</dbReference>
<evidence type="ECO:0000256" key="5">
    <source>
        <dbReference type="ARBA" id="ARBA00023002"/>
    </source>
</evidence>
<evidence type="ECO:0000256" key="3">
    <source>
        <dbReference type="ARBA" id="ARBA00005854"/>
    </source>
</evidence>
<keyword evidence="6 9" id="KW-0520">NAD</keyword>
<comment type="pathway">
    <text evidence="2 9">Amino-acid biosynthesis; L-serine biosynthesis; L-serine from 3-phospho-D-glycerate: step 1/3.</text>
</comment>